<organism evidence="4 5">
    <name type="scientific">Asparagus officinalis</name>
    <name type="common">Garden asparagus</name>
    <dbReference type="NCBI Taxonomy" id="4686"/>
    <lineage>
        <taxon>Eukaryota</taxon>
        <taxon>Viridiplantae</taxon>
        <taxon>Streptophyta</taxon>
        <taxon>Embryophyta</taxon>
        <taxon>Tracheophyta</taxon>
        <taxon>Spermatophyta</taxon>
        <taxon>Magnoliopsida</taxon>
        <taxon>Liliopsida</taxon>
        <taxon>Asparagales</taxon>
        <taxon>Asparagaceae</taxon>
        <taxon>Asparagoideae</taxon>
        <taxon>Asparagus</taxon>
    </lineage>
</organism>
<dbReference type="PANTHER" id="PTHR12357">
    <property type="entry name" value="YTH YT521-B HOMOLOGY DOMAIN-CONTAINING"/>
    <property type="match status" value="1"/>
</dbReference>
<evidence type="ECO:0000256" key="2">
    <source>
        <dbReference type="SAM" id="MobiDB-lite"/>
    </source>
</evidence>
<feature type="compositionally biased region" description="Polar residues" evidence="2">
    <location>
        <begin position="301"/>
        <end position="314"/>
    </location>
</feature>
<reference evidence="5" key="1">
    <citation type="journal article" date="2017" name="Nat. Commun.">
        <title>The asparagus genome sheds light on the origin and evolution of a young Y chromosome.</title>
        <authorList>
            <person name="Harkess A."/>
            <person name="Zhou J."/>
            <person name="Xu C."/>
            <person name="Bowers J.E."/>
            <person name="Van der Hulst R."/>
            <person name="Ayyampalayam S."/>
            <person name="Mercati F."/>
            <person name="Riccardi P."/>
            <person name="McKain M.R."/>
            <person name="Kakrana A."/>
            <person name="Tang H."/>
            <person name="Ray J."/>
            <person name="Groenendijk J."/>
            <person name="Arikit S."/>
            <person name="Mathioni S.M."/>
            <person name="Nakano M."/>
            <person name="Shan H."/>
            <person name="Telgmann-Rauber A."/>
            <person name="Kanno A."/>
            <person name="Yue Z."/>
            <person name="Chen H."/>
            <person name="Li W."/>
            <person name="Chen Y."/>
            <person name="Xu X."/>
            <person name="Zhang Y."/>
            <person name="Luo S."/>
            <person name="Chen H."/>
            <person name="Gao J."/>
            <person name="Mao Z."/>
            <person name="Pires J.C."/>
            <person name="Luo M."/>
            <person name="Kudrna D."/>
            <person name="Wing R.A."/>
            <person name="Meyers B.C."/>
            <person name="Yi K."/>
            <person name="Kong H."/>
            <person name="Lavrijsen P."/>
            <person name="Sunseri F."/>
            <person name="Falavigna A."/>
            <person name="Ye Y."/>
            <person name="Leebens-Mack J.H."/>
            <person name="Chen G."/>
        </authorList>
    </citation>
    <scope>NUCLEOTIDE SEQUENCE [LARGE SCALE GENOMIC DNA]</scope>
    <source>
        <strain evidence="5">cv. DH0086</strain>
    </source>
</reference>
<dbReference type="AlphaFoldDB" id="A0A5P1ETK1"/>
<feature type="domain" description="YTH" evidence="3">
    <location>
        <begin position="358"/>
        <end position="499"/>
    </location>
</feature>
<dbReference type="OMA" id="KANGHEW"/>
<dbReference type="EMBL" id="CM007385">
    <property type="protein sequence ID" value="ONK69134.1"/>
    <property type="molecule type" value="Genomic_DNA"/>
</dbReference>
<dbReference type="GO" id="GO:1990247">
    <property type="term" value="F:N6-methyladenosine-containing RNA reader activity"/>
    <property type="evidence" value="ECO:0007669"/>
    <property type="project" value="UniProtKB-UniRule"/>
</dbReference>
<dbReference type="CDD" id="cd21134">
    <property type="entry name" value="YTH"/>
    <property type="match status" value="1"/>
</dbReference>
<evidence type="ECO:0000313" key="5">
    <source>
        <dbReference type="Proteomes" id="UP000243459"/>
    </source>
</evidence>
<protein>
    <recommendedName>
        <fullName evidence="1">YTH domain-containing family protein</fullName>
    </recommendedName>
</protein>
<dbReference type="InterPro" id="IPR045168">
    <property type="entry name" value="YTH_prot"/>
</dbReference>
<evidence type="ECO:0000259" key="3">
    <source>
        <dbReference type="PROSITE" id="PS50882"/>
    </source>
</evidence>
<dbReference type="PROSITE" id="PS50882">
    <property type="entry name" value="YTH"/>
    <property type="match status" value="1"/>
</dbReference>
<comment type="function">
    <text evidence="1">Specifically recognizes and binds N6-methyladenosine (m6A)-containing RNAs, and regulates mRNA stability. M6A is a modification present at internal sites of mRNAs and some non-coding RNAs and plays a role in mRNA stability and processing.</text>
</comment>
<proteinExistence type="inferred from homology"/>
<dbReference type="Gene3D" id="3.10.590.10">
    <property type="entry name" value="ph1033 like domains"/>
    <property type="match status" value="1"/>
</dbReference>
<dbReference type="PANTHER" id="PTHR12357:SF127">
    <property type="entry name" value="YTH DOMAIN-CONTAINING FAMILY PROTEIN"/>
    <property type="match status" value="1"/>
</dbReference>
<name>A0A5P1ETK1_ASPOF</name>
<evidence type="ECO:0000256" key="1">
    <source>
        <dbReference type="RuleBase" id="RU369095"/>
    </source>
</evidence>
<dbReference type="Gramene" id="ONK69134">
    <property type="protein sequence ID" value="ONK69134"/>
    <property type="gene ID" value="A4U43_C05F19700"/>
</dbReference>
<dbReference type="Proteomes" id="UP000243459">
    <property type="component" value="Chromosome 5"/>
</dbReference>
<keyword evidence="5" id="KW-1185">Reference proteome</keyword>
<feature type="region of interest" description="Disordered" evidence="2">
    <location>
        <begin position="1"/>
        <end position="25"/>
    </location>
</feature>
<sequence>MKSLKIDTASKKCETNLSGPREASPFDATSCMSSTGSIKGSEVDRETTMGDQGMYYYGYCYPGYSGSIGEWDDQGYYMPAENFEMQPSAAQAENGSVLYYLPGYQPGYASYNPIIPGAFVGADGQYLVQQSYYPNPMIQQPPTSPGFAYGPDLVPACPWDSSLLFANGLQLHGVYGDTTIPASKSNLSSRSQTFISSKTSTSSKSSTSESKGSSLGLDVKSTTTVPKHSLKPVNKGAPPVFSKGYIPINKLPAYAQGKSGVFYPNSPMNIKESGRNWVGAEKARARTKLHELGDFDDFDLNEQNRGPRTNNNKNALDAGVNLVGSPGTGKNENDSTLITRIKKDMYNLPDFPTEYEHALFFVIKSYSEDDIHKSIKYNVWASTPNGNRRLDNAFQLAQEKKAEKGSKCPVFLFFSVNASGQFCGVAEMLDHVDFNKNMDFWQQDKWNGFFPVKWHVIKDVPNPQFRHILLENNENKPVTNSRDTQEVKFPQGIEILNIFKNYSSKTSILDDFDFYENRQKVMQHKRSKPPIPNFDLPSLKVEELSQVSKPDDDLKSVSNPQSVEAVLLAVDVAE</sequence>
<dbReference type="GO" id="GO:0061157">
    <property type="term" value="P:mRNA destabilization"/>
    <property type="evidence" value="ECO:0007669"/>
    <property type="project" value="TreeGrafter"/>
</dbReference>
<evidence type="ECO:0000313" key="4">
    <source>
        <dbReference type="EMBL" id="ONK69134.1"/>
    </source>
</evidence>
<dbReference type="SMR" id="A0A5P1ETK1"/>
<feature type="compositionally biased region" description="Low complexity" evidence="2">
    <location>
        <begin position="196"/>
        <end position="214"/>
    </location>
</feature>
<feature type="region of interest" description="Disordered" evidence="2">
    <location>
        <begin position="194"/>
        <end position="231"/>
    </location>
</feature>
<dbReference type="Pfam" id="PF04146">
    <property type="entry name" value="YTH"/>
    <property type="match status" value="1"/>
</dbReference>
<dbReference type="InterPro" id="IPR007275">
    <property type="entry name" value="YTH_domain"/>
</dbReference>
<dbReference type="GO" id="GO:0003729">
    <property type="term" value="F:mRNA binding"/>
    <property type="evidence" value="ECO:0007669"/>
    <property type="project" value="UniProtKB-UniRule"/>
</dbReference>
<keyword evidence="1" id="KW-0694">RNA-binding</keyword>
<dbReference type="GO" id="GO:0005737">
    <property type="term" value="C:cytoplasm"/>
    <property type="evidence" value="ECO:0007669"/>
    <property type="project" value="TreeGrafter"/>
</dbReference>
<gene>
    <name evidence="4" type="ORF">A4U43_C05F19700</name>
</gene>
<feature type="region of interest" description="Disordered" evidence="2">
    <location>
        <begin position="298"/>
        <end position="317"/>
    </location>
</feature>
<feature type="compositionally biased region" description="Basic and acidic residues" evidence="2">
    <location>
        <begin position="1"/>
        <end position="14"/>
    </location>
</feature>
<accession>A0A5P1ETK1</accession>
<comment type="similarity">
    <text evidence="1">Belongs to the YTHDF family.</text>
</comment>